<dbReference type="Proteomes" id="UP000095390">
    <property type="component" value="Unassembled WGS sequence"/>
</dbReference>
<dbReference type="EMBL" id="CYZL01000036">
    <property type="protein sequence ID" value="CUP01909.1"/>
    <property type="molecule type" value="Genomic_DNA"/>
</dbReference>
<dbReference type="Proteomes" id="UP000283700">
    <property type="component" value="Unassembled WGS sequence"/>
</dbReference>
<dbReference type="EMBL" id="QRQO01000012">
    <property type="protein sequence ID" value="RHN14579.1"/>
    <property type="molecule type" value="Genomic_DNA"/>
</dbReference>
<dbReference type="GO" id="GO:0006364">
    <property type="term" value="P:rRNA processing"/>
    <property type="evidence" value="ECO:0007669"/>
    <property type="project" value="UniProtKB-KW"/>
</dbReference>
<dbReference type="Proteomes" id="UP000095679">
    <property type="component" value="Unassembled WGS sequence"/>
</dbReference>
<dbReference type="PANTHER" id="PTHR33603:SF1">
    <property type="entry name" value="RIBOSOMAL RNA LARGE SUBUNIT METHYLTRANSFERASE H"/>
    <property type="match status" value="1"/>
</dbReference>
<evidence type="ECO:0000313" key="7">
    <source>
        <dbReference type="EMBL" id="CUP01909.1"/>
    </source>
</evidence>
<proteinExistence type="inferred from homology"/>
<dbReference type="Gene3D" id="3.40.1280.10">
    <property type="match status" value="1"/>
</dbReference>
<name>A0A173T3M7_9FIRM</name>
<accession>A0A173T3M7</accession>
<dbReference type="GeneID" id="75047818"/>
<evidence type="ECO:0000313" key="13">
    <source>
        <dbReference type="Proteomes" id="UP000283497"/>
    </source>
</evidence>
<dbReference type="InterPro" id="IPR003742">
    <property type="entry name" value="RlmH-like"/>
</dbReference>
<dbReference type="InterPro" id="IPR029028">
    <property type="entry name" value="Alpha/beta_knot_MTases"/>
</dbReference>
<evidence type="ECO:0000313" key="9">
    <source>
        <dbReference type="EMBL" id="RHK40775.1"/>
    </source>
</evidence>
<evidence type="ECO:0000256" key="3">
    <source>
        <dbReference type="ARBA" id="ARBA00022679"/>
    </source>
</evidence>
<evidence type="ECO:0000313" key="6">
    <source>
        <dbReference type="EMBL" id="CUM97404.1"/>
    </source>
</evidence>
<dbReference type="AlphaFoldDB" id="A0A173T3M7"/>
<evidence type="ECO:0000313" key="15">
    <source>
        <dbReference type="Proteomes" id="UP000286561"/>
    </source>
</evidence>
<dbReference type="EMBL" id="CYYC01000014">
    <property type="protein sequence ID" value="CUM97404.1"/>
    <property type="molecule type" value="Genomic_DNA"/>
</dbReference>
<evidence type="ECO:0000256" key="4">
    <source>
        <dbReference type="ARBA" id="ARBA00022691"/>
    </source>
</evidence>
<dbReference type="SUPFAM" id="SSF75217">
    <property type="entry name" value="alpha/beta knot"/>
    <property type="match status" value="1"/>
</dbReference>
<organism evidence="6 11">
    <name type="scientific">Anaerobutyricum hallii</name>
    <dbReference type="NCBI Taxonomy" id="39488"/>
    <lineage>
        <taxon>Bacteria</taxon>
        <taxon>Bacillati</taxon>
        <taxon>Bacillota</taxon>
        <taxon>Clostridia</taxon>
        <taxon>Lachnospirales</taxon>
        <taxon>Lachnospiraceae</taxon>
        <taxon>Anaerobutyricum</taxon>
    </lineage>
</organism>
<evidence type="ECO:0000313" key="11">
    <source>
        <dbReference type="Proteomes" id="UP000095390"/>
    </source>
</evidence>
<evidence type="ECO:0000256" key="5">
    <source>
        <dbReference type="ARBA" id="ARBA00038303"/>
    </source>
</evidence>
<evidence type="ECO:0000256" key="1">
    <source>
        <dbReference type="ARBA" id="ARBA00022552"/>
    </source>
</evidence>
<gene>
    <name evidence="6" type="primary">rlmH_2</name>
    <name evidence="9" type="ORF">DW068_03760</name>
    <name evidence="8" type="ORF">DW972_07445</name>
    <name evidence="10" type="ORF">DWZ29_06120</name>
    <name evidence="7" type="ORF">ERS852450_02881</name>
    <name evidence="6" type="ORF">ERS852578_01420</name>
</gene>
<dbReference type="RefSeq" id="WP_005345043.1">
    <property type="nucleotide sequence ID" value="NZ_BLYK01000061.1"/>
</dbReference>
<keyword evidence="4" id="KW-0949">S-adenosyl-L-methionine</keyword>
<comment type="similarity">
    <text evidence="5">Belongs to the RNA methyltransferase RlmH family.</text>
</comment>
<dbReference type="OrthoDB" id="9806643at2"/>
<dbReference type="NCBIfam" id="NF000985">
    <property type="entry name" value="PRK00103.1-3"/>
    <property type="match status" value="1"/>
</dbReference>
<evidence type="ECO:0000313" key="14">
    <source>
        <dbReference type="Proteomes" id="UP000283700"/>
    </source>
</evidence>
<dbReference type="Pfam" id="PF02590">
    <property type="entry name" value="SPOUT_MTase"/>
    <property type="match status" value="1"/>
</dbReference>
<dbReference type="Proteomes" id="UP000286561">
    <property type="component" value="Unassembled WGS sequence"/>
</dbReference>
<dbReference type="GO" id="GO:0008168">
    <property type="term" value="F:methyltransferase activity"/>
    <property type="evidence" value="ECO:0007669"/>
    <property type="project" value="UniProtKB-KW"/>
</dbReference>
<dbReference type="EMBL" id="QRNJ01000009">
    <property type="protein sequence ID" value="RHK40775.1"/>
    <property type="molecule type" value="Genomic_DNA"/>
</dbReference>
<dbReference type="InterPro" id="IPR029026">
    <property type="entry name" value="tRNA_m1G_MTases_N"/>
</dbReference>
<keyword evidence="1" id="KW-0698">rRNA processing</keyword>
<sequence length="150" mass="17096">MTGIKIVCVGRVKEDFFRDGIAAYVKEIRKKYSMDIMECPDEPTPDQCPASVERQIREMEGERILSKIKDDDYVIALCIDGKHYSTSAWKKRMERVFSTVSSDVVFVIGGSLGLADKVVRRANEKLSFSALTFPHQMMRLILCEQIARIV</sequence>
<evidence type="ECO:0000313" key="8">
    <source>
        <dbReference type="EMBL" id="RGZ82911.1"/>
    </source>
</evidence>
<protein>
    <submittedName>
        <fullName evidence="8">23S rRNA (Pseudouridine(1915)-N(3))-methyltransferase RlmH</fullName>
    </submittedName>
    <submittedName>
        <fullName evidence="6">Ribosomal RNA large subunit methyltransferase H</fullName>
        <ecNumber evidence="6">2.1.1.177</ecNumber>
    </submittedName>
</protein>
<keyword evidence="3 6" id="KW-0808">Transferase</keyword>
<dbReference type="PIRSF" id="PIRSF004505">
    <property type="entry name" value="MT_bac"/>
    <property type="match status" value="1"/>
</dbReference>
<dbReference type="Proteomes" id="UP000283497">
    <property type="component" value="Unassembled WGS sequence"/>
</dbReference>
<evidence type="ECO:0000313" key="12">
    <source>
        <dbReference type="Proteomes" id="UP000095679"/>
    </source>
</evidence>
<dbReference type="EMBL" id="QSEP01000037">
    <property type="protein sequence ID" value="RGZ82911.1"/>
    <property type="molecule type" value="Genomic_DNA"/>
</dbReference>
<evidence type="ECO:0000256" key="2">
    <source>
        <dbReference type="ARBA" id="ARBA00022603"/>
    </source>
</evidence>
<dbReference type="PANTHER" id="PTHR33603">
    <property type="entry name" value="METHYLTRANSFERASE"/>
    <property type="match status" value="1"/>
</dbReference>
<dbReference type="GO" id="GO:0032259">
    <property type="term" value="P:methylation"/>
    <property type="evidence" value="ECO:0007669"/>
    <property type="project" value="UniProtKB-KW"/>
</dbReference>
<keyword evidence="2 6" id="KW-0489">Methyltransferase</keyword>
<dbReference type="CDD" id="cd18081">
    <property type="entry name" value="RlmH-like"/>
    <property type="match status" value="1"/>
</dbReference>
<dbReference type="EC" id="2.1.1.177" evidence="6"/>
<evidence type="ECO:0000313" key="10">
    <source>
        <dbReference type="EMBL" id="RHN14579.1"/>
    </source>
</evidence>
<reference evidence="11 12" key="1">
    <citation type="submission" date="2015-09" db="EMBL/GenBank/DDBJ databases">
        <authorList>
            <consortium name="Pathogen Informatics"/>
        </authorList>
    </citation>
    <scope>NUCLEOTIDE SEQUENCE [LARGE SCALE GENOMIC DNA]</scope>
    <source>
        <strain evidence="7 12">2789STDY5834835</strain>
        <strain evidence="6 11">2789STDY5834966</strain>
    </source>
</reference>
<reference evidence="13 14" key="2">
    <citation type="submission" date="2018-08" db="EMBL/GenBank/DDBJ databases">
        <title>A genome reference for cultivated species of the human gut microbiota.</title>
        <authorList>
            <person name="Zou Y."/>
            <person name="Xue W."/>
            <person name="Luo G."/>
        </authorList>
    </citation>
    <scope>NUCLEOTIDE SEQUENCE [LARGE SCALE GENOMIC DNA]</scope>
    <source>
        <strain evidence="10 14">AF31-17AC</strain>
        <strain evidence="9 13">AF45-14BH</strain>
        <strain evidence="8 15">AM48-23BH</strain>
    </source>
</reference>